<dbReference type="EMBL" id="LUUH01000049">
    <property type="protein sequence ID" value="OAI04629.1"/>
    <property type="molecule type" value="Genomic_DNA"/>
</dbReference>
<sequence length="227" mass="24856">MQTNPKSNGLFPTILASTVHDIKNSLGTLLELVRQTAAKQDGQSAELNQLEFEAARINHSLMQLLVMYKVDSQKFSLDIEECPVIDIVDEAIHQQARLAGLHNIDLQVDCAADEMCYCDNAIISNSLAAVLNNALRYTHKTILIVVAEEDGYLTIAIEDDGEGYPPHFLAADLNDTAELDWVSGNTGLGLYFVTVMAGLHKNAGKSGFVRIDNQSHLGGARFKLFLP</sequence>
<dbReference type="InterPro" id="IPR004358">
    <property type="entry name" value="Sig_transdc_His_kin-like_C"/>
</dbReference>
<evidence type="ECO:0000256" key="2">
    <source>
        <dbReference type="ARBA" id="ARBA00012438"/>
    </source>
</evidence>
<dbReference type="InterPro" id="IPR036890">
    <property type="entry name" value="HATPase_C_sf"/>
</dbReference>
<comment type="caution">
    <text evidence="8">The sequence shown here is derived from an EMBL/GenBank/DDBJ whole genome shotgun (WGS) entry which is preliminary data.</text>
</comment>
<dbReference type="SUPFAM" id="SSF55874">
    <property type="entry name" value="ATPase domain of HSP90 chaperone/DNA topoisomerase II/histidine kinase"/>
    <property type="match status" value="1"/>
</dbReference>
<proteinExistence type="predicted"/>
<evidence type="ECO:0000256" key="1">
    <source>
        <dbReference type="ARBA" id="ARBA00000085"/>
    </source>
</evidence>
<keyword evidence="5 8" id="KW-0418">Kinase</keyword>
<feature type="domain" description="Histidine kinase" evidence="7">
    <location>
        <begin position="17"/>
        <end position="227"/>
    </location>
</feature>
<dbReference type="InterPro" id="IPR050980">
    <property type="entry name" value="2C_sensor_his_kinase"/>
</dbReference>
<dbReference type="GO" id="GO:0005524">
    <property type="term" value="F:ATP binding"/>
    <property type="evidence" value="ECO:0007669"/>
    <property type="project" value="UniProtKB-KW"/>
</dbReference>
<dbReference type="InterPro" id="IPR003594">
    <property type="entry name" value="HATPase_dom"/>
</dbReference>
<dbReference type="AlphaFoldDB" id="A0A177MIH9"/>
<organism evidence="8 9">
    <name type="scientific">Methylomonas methanica</name>
    <dbReference type="NCBI Taxonomy" id="421"/>
    <lineage>
        <taxon>Bacteria</taxon>
        <taxon>Pseudomonadati</taxon>
        <taxon>Pseudomonadota</taxon>
        <taxon>Gammaproteobacteria</taxon>
        <taxon>Methylococcales</taxon>
        <taxon>Methylococcaceae</taxon>
        <taxon>Methylomonas</taxon>
    </lineage>
</organism>
<dbReference type="GO" id="GO:0004673">
    <property type="term" value="F:protein histidine kinase activity"/>
    <property type="evidence" value="ECO:0007669"/>
    <property type="project" value="UniProtKB-EC"/>
</dbReference>
<evidence type="ECO:0000256" key="3">
    <source>
        <dbReference type="ARBA" id="ARBA00022679"/>
    </source>
</evidence>
<evidence type="ECO:0000256" key="5">
    <source>
        <dbReference type="ARBA" id="ARBA00022777"/>
    </source>
</evidence>
<evidence type="ECO:0000256" key="4">
    <source>
        <dbReference type="ARBA" id="ARBA00022741"/>
    </source>
</evidence>
<dbReference type="PRINTS" id="PR00344">
    <property type="entry name" value="BCTRLSENSOR"/>
</dbReference>
<evidence type="ECO:0000313" key="8">
    <source>
        <dbReference type="EMBL" id="OAI04629.1"/>
    </source>
</evidence>
<dbReference type="Pfam" id="PF02518">
    <property type="entry name" value="HATPase_c"/>
    <property type="match status" value="1"/>
</dbReference>
<comment type="catalytic activity">
    <reaction evidence="1">
        <text>ATP + protein L-histidine = ADP + protein N-phospho-L-histidine.</text>
        <dbReference type="EC" id="2.7.13.3"/>
    </reaction>
</comment>
<dbReference type="Gene3D" id="3.30.565.10">
    <property type="entry name" value="Histidine kinase-like ATPase, C-terminal domain"/>
    <property type="match status" value="1"/>
</dbReference>
<evidence type="ECO:0000259" key="7">
    <source>
        <dbReference type="PROSITE" id="PS50109"/>
    </source>
</evidence>
<accession>A0A177MIH9</accession>
<dbReference type="PANTHER" id="PTHR44936:SF10">
    <property type="entry name" value="SENSOR PROTEIN RSTB"/>
    <property type="match status" value="1"/>
</dbReference>
<dbReference type="Proteomes" id="UP000077763">
    <property type="component" value="Unassembled WGS sequence"/>
</dbReference>
<dbReference type="PROSITE" id="PS50109">
    <property type="entry name" value="HIS_KIN"/>
    <property type="match status" value="1"/>
</dbReference>
<dbReference type="InterPro" id="IPR005467">
    <property type="entry name" value="His_kinase_dom"/>
</dbReference>
<reference evidence="8 9" key="1">
    <citation type="submission" date="2016-03" db="EMBL/GenBank/DDBJ databases">
        <authorList>
            <person name="Ploux O."/>
        </authorList>
    </citation>
    <scope>NUCLEOTIDE SEQUENCE [LARGE SCALE GENOMIC DNA]</scope>
    <source>
        <strain evidence="8 9">R-45371</strain>
    </source>
</reference>
<dbReference type="EC" id="2.7.13.3" evidence="2"/>
<name>A0A177MIH9_METMH</name>
<dbReference type="RefSeq" id="WP_064036615.1">
    <property type="nucleotide sequence ID" value="NZ_LUUH01000049.1"/>
</dbReference>
<evidence type="ECO:0000313" key="9">
    <source>
        <dbReference type="Proteomes" id="UP000077763"/>
    </source>
</evidence>
<gene>
    <name evidence="8" type="ORF">A1353_12825</name>
</gene>
<protein>
    <recommendedName>
        <fullName evidence="2">histidine kinase</fullName>
        <ecNumber evidence="2">2.7.13.3</ecNumber>
    </recommendedName>
</protein>
<keyword evidence="3" id="KW-0808">Transferase</keyword>
<keyword evidence="6" id="KW-0067">ATP-binding</keyword>
<dbReference type="PANTHER" id="PTHR44936">
    <property type="entry name" value="SENSOR PROTEIN CREC"/>
    <property type="match status" value="1"/>
</dbReference>
<evidence type="ECO:0000256" key="6">
    <source>
        <dbReference type="ARBA" id="ARBA00022840"/>
    </source>
</evidence>
<keyword evidence="4" id="KW-0547">Nucleotide-binding</keyword>